<dbReference type="EC" id="5.3.1.24" evidence="3 9"/>
<dbReference type="InterPro" id="IPR001240">
    <property type="entry name" value="PRAI_dom"/>
</dbReference>
<dbReference type="Pfam" id="PF00697">
    <property type="entry name" value="PRAI"/>
    <property type="match status" value="1"/>
</dbReference>
<dbReference type="InterPro" id="IPR011060">
    <property type="entry name" value="RibuloseP-bd_barrel"/>
</dbReference>
<dbReference type="GO" id="GO:0004640">
    <property type="term" value="F:phosphoribosylanthranilate isomerase activity"/>
    <property type="evidence" value="ECO:0007669"/>
    <property type="project" value="UniProtKB-UniRule"/>
</dbReference>
<dbReference type="HAMAP" id="MF_00135">
    <property type="entry name" value="PRAI"/>
    <property type="match status" value="1"/>
</dbReference>
<evidence type="ECO:0000256" key="1">
    <source>
        <dbReference type="ARBA" id="ARBA00001164"/>
    </source>
</evidence>
<dbReference type="Proteomes" id="UP000262802">
    <property type="component" value="Chromosome"/>
</dbReference>
<evidence type="ECO:0000256" key="9">
    <source>
        <dbReference type="HAMAP-Rule" id="MF_00135"/>
    </source>
</evidence>
<dbReference type="PANTHER" id="PTHR42894:SF1">
    <property type="entry name" value="N-(5'-PHOSPHORIBOSYL)ANTHRANILATE ISOMERASE"/>
    <property type="match status" value="1"/>
</dbReference>
<dbReference type="KEGG" id="hyh:D3Y59_06635"/>
<dbReference type="InterPro" id="IPR013785">
    <property type="entry name" value="Aldolase_TIM"/>
</dbReference>
<evidence type="ECO:0000256" key="7">
    <source>
        <dbReference type="ARBA" id="ARBA00023141"/>
    </source>
</evidence>
<proteinExistence type="inferred from homology"/>
<keyword evidence="7 9" id="KW-0057">Aromatic amino acid biosynthesis</keyword>
<comment type="catalytic activity">
    <reaction evidence="1 9">
        <text>N-(5-phospho-beta-D-ribosyl)anthranilate = 1-(2-carboxyphenylamino)-1-deoxy-D-ribulose 5-phosphate</text>
        <dbReference type="Rhea" id="RHEA:21540"/>
        <dbReference type="ChEBI" id="CHEBI:18277"/>
        <dbReference type="ChEBI" id="CHEBI:58613"/>
        <dbReference type="EC" id="5.3.1.24"/>
    </reaction>
</comment>
<evidence type="ECO:0000256" key="8">
    <source>
        <dbReference type="ARBA" id="ARBA00023235"/>
    </source>
</evidence>
<protein>
    <recommendedName>
        <fullName evidence="4 9">N-(5'-phosphoribosyl)anthranilate isomerase</fullName>
        <shortName evidence="9">PRAI</shortName>
        <ecNumber evidence="3 9">5.3.1.24</ecNumber>
    </recommendedName>
</protein>
<evidence type="ECO:0000313" key="12">
    <source>
        <dbReference type="Proteomes" id="UP000262802"/>
    </source>
</evidence>
<organism evidence="11 12">
    <name type="scientific">Hymenobacter oligotrophus</name>
    <dbReference type="NCBI Taxonomy" id="2319843"/>
    <lineage>
        <taxon>Bacteria</taxon>
        <taxon>Pseudomonadati</taxon>
        <taxon>Bacteroidota</taxon>
        <taxon>Cytophagia</taxon>
        <taxon>Cytophagales</taxon>
        <taxon>Hymenobacteraceae</taxon>
        <taxon>Hymenobacter</taxon>
    </lineage>
</organism>
<comment type="pathway">
    <text evidence="2 9">Amino-acid biosynthesis; L-tryptophan biosynthesis; L-tryptophan from chorismate: step 3/5.</text>
</comment>
<evidence type="ECO:0000256" key="3">
    <source>
        <dbReference type="ARBA" id="ARBA00012572"/>
    </source>
</evidence>
<evidence type="ECO:0000256" key="5">
    <source>
        <dbReference type="ARBA" id="ARBA00022605"/>
    </source>
</evidence>
<dbReference type="AlphaFoldDB" id="A0A3B7R0A2"/>
<dbReference type="Gene3D" id="3.20.20.70">
    <property type="entry name" value="Aldolase class I"/>
    <property type="match status" value="1"/>
</dbReference>
<accession>A0A3B7R0A2</accession>
<dbReference type="InterPro" id="IPR044643">
    <property type="entry name" value="TrpF_fam"/>
</dbReference>
<evidence type="ECO:0000256" key="2">
    <source>
        <dbReference type="ARBA" id="ARBA00004664"/>
    </source>
</evidence>
<dbReference type="PANTHER" id="PTHR42894">
    <property type="entry name" value="N-(5'-PHOSPHORIBOSYL)ANTHRANILATE ISOMERASE"/>
    <property type="match status" value="1"/>
</dbReference>
<dbReference type="OrthoDB" id="9786954at2"/>
<dbReference type="GO" id="GO:0000162">
    <property type="term" value="P:L-tryptophan biosynthetic process"/>
    <property type="evidence" value="ECO:0007669"/>
    <property type="project" value="UniProtKB-UniRule"/>
</dbReference>
<feature type="domain" description="N-(5'phosphoribosyl) anthranilate isomerase (PRAI)" evidence="10">
    <location>
        <begin position="22"/>
        <end position="218"/>
    </location>
</feature>
<dbReference type="RefSeq" id="WP_119444338.1">
    <property type="nucleotide sequence ID" value="NZ_CP032317.1"/>
</dbReference>
<evidence type="ECO:0000259" key="10">
    <source>
        <dbReference type="Pfam" id="PF00697"/>
    </source>
</evidence>
<keyword evidence="6 9" id="KW-0822">Tryptophan biosynthesis</keyword>
<comment type="similarity">
    <text evidence="9">Belongs to the TrpF family.</text>
</comment>
<sequence length="230" mass="24244">MTAAHSLLTTALPTASANRPLVKVCGLKYPDNVAQVVAQEVDMLGFIFAPKSPRYALDTLDAAQMRSLSVIKVGVFVNERTAVIRRIALHFGLDAVQLHGHETPAECAELAAAGLAVIKAFGVGESFDFSQLEAYVPHCSLFVFDTAGPAAGGNGVAFNWELLRRYHLPTPYLLAGGLGPDNAAAAGALTLPGLAGFDLNSKLEQAPGLKNPALLRETLSQLRPAATSIR</sequence>
<dbReference type="UniPathway" id="UPA00035">
    <property type="reaction ID" value="UER00042"/>
</dbReference>
<keyword evidence="5 9" id="KW-0028">Amino-acid biosynthesis</keyword>
<dbReference type="EMBL" id="CP032317">
    <property type="protein sequence ID" value="AYA36760.1"/>
    <property type="molecule type" value="Genomic_DNA"/>
</dbReference>
<keyword evidence="8 9" id="KW-0413">Isomerase</keyword>
<keyword evidence="12" id="KW-1185">Reference proteome</keyword>
<evidence type="ECO:0000256" key="6">
    <source>
        <dbReference type="ARBA" id="ARBA00022822"/>
    </source>
</evidence>
<dbReference type="SUPFAM" id="SSF51366">
    <property type="entry name" value="Ribulose-phoshate binding barrel"/>
    <property type="match status" value="1"/>
</dbReference>
<evidence type="ECO:0000256" key="4">
    <source>
        <dbReference type="ARBA" id="ARBA00022272"/>
    </source>
</evidence>
<evidence type="ECO:0000313" key="11">
    <source>
        <dbReference type="EMBL" id="AYA36760.1"/>
    </source>
</evidence>
<name>A0A3B7R0A2_9BACT</name>
<gene>
    <name evidence="9" type="primary">trpF</name>
    <name evidence="11" type="ORF">D3Y59_06635</name>
</gene>
<reference evidence="11 12" key="1">
    <citation type="submission" date="2018-09" db="EMBL/GenBank/DDBJ databases">
        <title>Hymenobacter medium sp. nov., isolated from R2A medium.</title>
        <authorList>
            <person name="Yingchao G."/>
        </authorList>
    </citation>
    <scope>NUCLEOTIDE SEQUENCE [LARGE SCALE GENOMIC DNA]</scope>
    <source>
        <strain evidence="12">sh-6</strain>
    </source>
</reference>
<dbReference type="CDD" id="cd00405">
    <property type="entry name" value="PRAI"/>
    <property type="match status" value="1"/>
</dbReference>